<accession>A0ABT4DA01</accession>
<protein>
    <submittedName>
        <fullName evidence="4">N(5)-(Carboxyethyl)ornithine synthase</fullName>
    </submittedName>
</protein>
<feature type="domain" description="Alanine dehydrogenase/pyridine nucleotide transhydrogenase NAD(H)-binding" evidence="2">
    <location>
        <begin position="150"/>
        <end position="275"/>
    </location>
</feature>
<dbReference type="RefSeq" id="WP_268061551.1">
    <property type="nucleotide sequence ID" value="NZ_JAPQFJ010000010.1"/>
</dbReference>
<dbReference type="InterPro" id="IPR036291">
    <property type="entry name" value="NAD(P)-bd_dom_sf"/>
</dbReference>
<keyword evidence="1" id="KW-0560">Oxidoreductase</keyword>
<evidence type="ECO:0000259" key="3">
    <source>
        <dbReference type="SMART" id="SM01003"/>
    </source>
</evidence>
<evidence type="ECO:0000313" key="4">
    <source>
        <dbReference type="EMBL" id="MCY6959129.1"/>
    </source>
</evidence>
<dbReference type="InterPro" id="IPR007698">
    <property type="entry name" value="AlaDH/PNT_NAD(H)-bd"/>
</dbReference>
<name>A0ABT4DA01_9CLOT</name>
<dbReference type="Proteomes" id="UP001144612">
    <property type="component" value="Unassembled WGS sequence"/>
</dbReference>
<sequence length="313" mass="36018">MKLGFIIPSFSNERRVALLPKHIKNFENEIFIEDNFGMNLDISNEEYEKVGCTILKRKEIFLECDAVFSLKVIKEEDYKYIRENQMIIGWTHPFGSGKDFMDQQGKPKSLIIVDLDNIHPSVFYKDIEKPINWIKPNFIRDNSYIAGYSAVIHAIINFGLIPDNNTRVAILGSGNVSQGAFNAIAKFTDNIRMFYRKTLNEFQDCLDEFDIIINGIELDFNKDNLHIITLEQQKKLKKHCLVIDAAANAGRAIEGSVNTCIDKPIYVKDNVNYYVVNNAPSIFYRTVSEKISKSFSENIYSKDVKIFRNLVTK</sequence>
<feature type="domain" description="Alanine dehydrogenase/pyridine nucleotide transhydrogenase N-terminal" evidence="3">
    <location>
        <begin position="4"/>
        <end position="112"/>
    </location>
</feature>
<evidence type="ECO:0000259" key="2">
    <source>
        <dbReference type="SMART" id="SM01002"/>
    </source>
</evidence>
<gene>
    <name evidence="4" type="ORF">OW729_10985</name>
</gene>
<dbReference type="EMBL" id="JAPQFJ010000010">
    <property type="protein sequence ID" value="MCY6959129.1"/>
    <property type="molecule type" value="Genomic_DNA"/>
</dbReference>
<dbReference type="PANTHER" id="PTHR42795:SF1">
    <property type="entry name" value="ALANINE DEHYDROGENASE"/>
    <property type="match status" value="1"/>
</dbReference>
<evidence type="ECO:0000313" key="5">
    <source>
        <dbReference type="Proteomes" id="UP001144612"/>
    </source>
</evidence>
<dbReference type="SMART" id="SM01003">
    <property type="entry name" value="AlaDh_PNT_N"/>
    <property type="match status" value="1"/>
</dbReference>
<dbReference type="Gene3D" id="3.40.50.720">
    <property type="entry name" value="NAD(P)-binding Rossmann-like Domain"/>
    <property type="match status" value="3"/>
</dbReference>
<dbReference type="SUPFAM" id="SSF52283">
    <property type="entry name" value="Formate/glycerate dehydrogenase catalytic domain-like"/>
    <property type="match status" value="1"/>
</dbReference>
<proteinExistence type="predicted"/>
<evidence type="ECO:0000256" key="1">
    <source>
        <dbReference type="ARBA" id="ARBA00023002"/>
    </source>
</evidence>
<dbReference type="InterPro" id="IPR007886">
    <property type="entry name" value="AlaDH/PNT_N"/>
</dbReference>
<dbReference type="PANTHER" id="PTHR42795">
    <property type="entry name" value="ALANINE DEHYDROGENASE"/>
    <property type="match status" value="1"/>
</dbReference>
<dbReference type="SUPFAM" id="SSF51735">
    <property type="entry name" value="NAD(P)-binding Rossmann-fold domains"/>
    <property type="match status" value="1"/>
</dbReference>
<dbReference type="Pfam" id="PF05222">
    <property type="entry name" value="AlaDh_PNT_N"/>
    <property type="match status" value="1"/>
</dbReference>
<comment type="caution">
    <text evidence="4">The sequence shown here is derived from an EMBL/GenBank/DDBJ whole genome shotgun (WGS) entry which is preliminary data.</text>
</comment>
<dbReference type="SMART" id="SM01002">
    <property type="entry name" value="AlaDh_PNT_C"/>
    <property type="match status" value="1"/>
</dbReference>
<dbReference type="Pfam" id="PF01262">
    <property type="entry name" value="AlaDh_PNT_C"/>
    <property type="match status" value="1"/>
</dbReference>
<organism evidence="4 5">
    <name type="scientific">Clostridium brassicae</name>
    <dbReference type="NCBI Taxonomy" id="2999072"/>
    <lineage>
        <taxon>Bacteria</taxon>
        <taxon>Bacillati</taxon>
        <taxon>Bacillota</taxon>
        <taxon>Clostridia</taxon>
        <taxon>Eubacteriales</taxon>
        <taxon>Clostridiaceae</taxon>
        <taxon>Clostridium</taxon>
    </lineage>
</organism>
<keyword evidence="5" id="KW-1185">Reference proteome</keyword>
<reference evidence="4" key="1">
    <citation type="submission" date="2022-12" db="EMBL/GenBank/DDBJ databases">
        <title>Clostridium sp. nov., isolated from industrial wastewater.</title>
        <authorList>
            <person name="Jiayan W."/>
        </authorList>
    </citation>
    <scope>NUCLEOTIDE SEQUENCE</scope>
    <source>
        <strain evidence="4">ZC22-4</strain>
    </source>
</reference>